<keyword evidence="1" id="KW-0472">Membrane</keyword>
<gene>
    <name evidence="2" type="ORF">BGK67_19210</name>
</gene>
<dbReference type="AlphaFoldDB" id="A0A1E5PU94"/>
<name>A0A1E5PU94_9ACTN</name>
<dbReference type="RefSeq" id="WP_069921417.1">
    <property type="nucleotide sequence ID" value="NZ_MEHK01000001.1"/>
</dbReference>
<reference evidence="2 3" key="1">
    <citation type="submission" date="2016-08" db="EMBL/GenBank/DDBJ databases">
        <title>The complete genome of Streptomyces subrutilus 10-1-1.</title>
        <authorList>
            <person name="Chen X."/>
        </authorList>
    </citation>
    <scope>NUCLEOTIDE SEQUENCE [LARGE SCALE GENOMIC DNA]</scope>
    <source>
        <strain evidence="2 3">10-1-1</strain>
    </source>
</reference>
<proteinExistence type="predicted"/>
<keyword evidence="1" id="KW-1133">Transmembrane helix</keyword>
<dbReference type="EMBL" id="MEHK01000001">
    <property type="protein sequence ID" value="OEJ33168.1"/>
    <property type="molecule type" value="Genomic_DNA"/>
</dbReference>
<feature type="transmembrane region" description="Helical" evidence="1">
    <location>
        <begin position="12"/>
        <end position="33"/>
    </location>
</feature>
<protein>
    <submittedName>
        <fullName evidence="2">Uncharacterized protein</fullName>
    </submittedName>
</protein>
<dbReference type="STRING" id="36818.BGK67_19210"/>
<evidence type="ECO:0000313" key="3">
    <source>
        <dbReference type="Proteomes" id="UP000095705"/>
    </source>
</evidence>
<feature type="transmembrane region" description="Helical" evidence="1">
    <location>
        <begin position="45"/>
        <end position="61"/>
    </location>
</feature>
<sequence>MANGFRNRAERIALGAMATAGVGVLLADLLGWLDKMAPGGTLPKITLLILSTVTLFLLMEFDRLKVLDTMNAQVSRLDIDGIEGQLRRERYDGVTRVHPSFPEAAFIELLKNARWEVSILQTWIPNLEQLKTELTRAVTERRTEVRILLLHPSSLVADLRDRALRTGEPGRAVDVRGSLQILKSVHDEVPPQLRHRLQVRVYNSLPSIAVYKADDRYLVSSFLHGRLAIQSTQLEIDGCDTAMGREVQGELDKLWGIGREVDLRDWQRSIDTMN</sequence>
<accession>A0A1E5PU94</accession>
<keyword evidence="1" id="KW-0812">Transmembrane</keyword>
<evidence type="ECO:0000256" key="1">
    <source>
        <dbReference type="SAM" id="Phobius"/>
    </source>
</evidence>
<dbReference type="Proteomes" id="UP000095705">
    <property type="component" value="Unassembled WGS sequence"/>
</dbReference>
<organism evidence="2 3">
    <name type="scientific">Streptomyces subrutilus</name>
    <dbReference type="NCBI Taxonomy" id="36818"/>
    <lineage>
        <taxon>Bacteria</taxon>
        <taxon>Bacillati</taxon>
        <taxon>Actinomycetota</taxon>
        <taxon>Actinomycetes</taxon>
        <taxon>Kitasatosporales</taxon>
        <taxon>Streptomycetaceae</taxon>
        <taxon>Streptomyces</taxon>
    </lineage>
</organism>
<evidence type="ECO:0000313" key="2">
    <source>
        <dbReference type="EMBL" id="OEJ33168.1"/>
    </source>
</evidence>
<keyword evidence="3" id="KW-1185">Reference proteome</keyword>
<comment type="caution">
    <text evidence="2">The sequence shown here is derived from an EMBL/GenBank/DDBJ whole genome shotgun (WGS) entry which is preliminary data.</text>
</comment>